<organism evidence="1 2">
    <name type="scientific">Pyropia yezoensis</name>
    <name type="common">Susabi-nori</name>
    <name type="synonym">Porphyra yezoensis</name>
    <dbReference type="NCBI Taxonomy" id="2788"/>
    <lineage>
        <taxon>Eukaryota</taxon>
        <taxon>Rhodophyta</taxon>
        <taxon>Bangiophyceae</taxon>
        <taxon>Bangiales</taxon>
        <taxon>Bangiaceae</taxon>
        <taxon>Pyropia</taxon>
    </lineage>
</organism>
<evidence type="ECO:0000313" key="2">
    <source>
        <dbReference type="Proteomes" id="UP000798662"/>
    </source>
</evidence>
<name>A0ACC3CFK0_PYRYE</name>
<protein>
    <submittedName>
        <fullName evidence="1">Uncharacterized protein</fullName>
    </submittedName>
</protein>
<sequence length="224" mass="24063">MPCDCAARARSPLPPRPAFVGRRWMLLSLSLSPRCLCAAGALSRARCCGRAPAAPAARPLLRLRVRCCGWAPAACACGRPSPWRGGGGQGGATRRGGYKTAAGRGWPPPTRGRQRPVLLAPRSRPPQKLEYLYYHPEGHSALCSSLRDARGLPRGTLPLKGRLLNRCTAAAPAFGRISGGNQRHLPVRPGYLRSWARGPVTWASRLPVSLPLSVSSRRTDVPVD</sequence>
<proteinExistence type="predicted"/>
<dbReference type="Proteomes" id="UP000798662">
    <property type="component" value="Chromosome 3"/>
</dbReference>
<accession>A0ACC3CFK0</accession>
<comment type="caution">
    <text evidence="1">The sequence shown here is derived from an EMBL/GenBank/DDBJ whole genome shotgun (WGS) entry which is preliminary data.</text>
</comment>
<reference evidence="1" key="1">
    <citation type="submission" date="2019-11" db="EMBL/GenBank/DDBJ databases">
        <title>Nori genome reveals adaptations in red seaweeds to the harsh intertidal environment.</title>
        <authorList>
            <person name="Wang D."/>
            <person name="Mao Y."/>
        </authorList>
    </citation>
    <scope>NUCLEOTIDE SEQUENCE</scope>
    <source>
        <tissue evidence="1">Gametophyte</tissue>
    </source>
</reference>
<dbReference type="EMBL" id="CM020620">
    <property type="protein sequence ID" value="KAK1868766.1"/>
    <property type="molecule type" value="Genomic_DNA"/>
</dbReference>
<gene>
    <name evidence="1" type="ORF">I4F81_011249</name>
</gene>
<evidence type="ECO:0000313" key="1">
    <source>
        <dbReference type="EMBL" id="KAK1868766.1"/>
    </source>
</evidence>
<keyword evidence="2" id="KW-1185">Reference proteome</keyword>